<accession>A0ABD1HKZ0</accession>
<dbReference type="InterPro" id="IPR046341">
    <property type="entry name" value="SET_dom_sf"/>
</dbReference>
<name>A0ABD1HKZ0_SALDI</name>
<dbReference type="AlphaFoldDB" id="A0ABD1HKZ0"/>
<comment type="caution">
    <text evidence="1">The sequence shown here is derived from an EMBL/GenBank/DDBJ whole genome shotgun (WGS) entry which is preliminary data.</text>
</comment>
<dbReference type="PANTHER" id="PTHR47780">
    <property type="entry name" value="PROTEIN SET DOMAIN GROUP 41"/>
    <property type="match status" value="1"/>
</dbReference>
<dbReference type="CDD" id="cd20071">
    <property type="entry name" value="SET_SMYD"/>
    <property type="match status" value="1"/>
</dbReference>
<proteinExistence type="predicted"/>
<evidence type="ECO:0000313" key="2">
    <source>
        <dbReference type="Proteomes" id="UP001567538"/>
    </source>
</evidence>
<dbReference type="Gene3D" id="1.10.220.160">
    <property type="match status" value="1"/>
</dbReference>
<dbReference type="Gene3D" id="6.10.140.2220">
    <property type="match status" value="1"/>
</dbReference>
<keyword evidence="2" id="KW-1185">Reference proteome</keyword>
<organism evidence="1 2">
    <name type="scientific">Salvia divinorum</name>
    <name type="common">Maria pastora</name>
    <name type="synonym">Diviner's sage</name>
    <dbReference type="NCBI Taxonomy" id="28513"/>
    <lineage>
        <taxon>Eukaryota</taxon>
        <taxon>Viridiplantae</taxon>
        <taxon>Streptophyta</taxon>
        <taxon>Embryophyta</taxon>
        <taxon>Tracheophyta</taxon>
        <taxon>Spermatophyta</taxon>
        <taxon>Magnoliopsida</taxon>
        <taxon>eudicotyledons</taxon>
        <taxon>Gunneridae</taxon>
        <taxon>Pentapetalae</taxon>
        <taxon>asterids</taxon>
        <taxon>lamiids</taxon>
        <taxon>Lamiales</taxon>
        <taxon>Lamiaceae</taxon>
        <taxon>Nepetoideae</taxon>
        <taxon>Mentheae</taxon>
        <taxon>Salviinae</taxon>
        <taxon>Salvia</taxon>
        <taxon>Salvia subgen. Calosphace</taxon>
    </lineage>
</organism>
<dbReference type="Gene3D" id="2.170.270.10">
    <property type="entry name" value="SET domain"/>
    <property type="match status" value="2"/>
</dbReference>
<dbReference type="EMBL" id="JBEAFC010000005">
    <property type="protein sequence ID" value="KAL1557119.1"/>
    <property type="molecule type" value="Genomic_DNA"/>
</dbReference>
<reference evidence="1 2" key="1">
    <citation type="submission" date="2024-06" db="EMBL/GenBank/DDBJ databases">
        <title>A chromosome level genome sequence of Diviner's sage (Salvia divinorum).</title>
        <authorList>
            <person name="Ford S.A."/>
            <person name="Ro D.-K."/>
            <person name="Ness R.W."/>
            <person name="Phillips M.A."/>
        </authorList>
    </citation>
    <scope>NUCLEOTIDE SEQUENCE [LARGE SCALE GENOMIC DNA]</scope>
    <source>
        <strain evidence="1">SAF-2024a</strain>
        <tissue evidence="1">Leaf</tissue>
    </source>
</reference>
<evidence type="ECO:0000313" key="1">
    <source>
        <dbReference type="EMBL" id="KAL1557119.1"/>
    </source>
</evidence>
<dbReference type="Proteomes" id="UP001567538">
    <property type="component" value="Unassembled WGS sequence"/>
</dbReference>
<protein>
    <submittedName>
        <fullName evidence="1">Protein SET DOMAIN GROUP 41</fullName>
    </submittedName>
</protein>
<gene>
    <name evidence="1" type="ORF">AAHA92_12644</name>
</gene>
<sequence length="661" mass="73330">MEMRAIQEIGIGEDLTPPLRPLAAVLHDSALSSHCSACFSILPRQPLSPFVDNSRYVSTDAPTPLYCSLSCSAADSALHSSSAEHYLLSLVSTSPHSLWDSSSSDLRLSLRLAHVFQNLPQECTFSPQLSFLGVKNESLCQDGCWERIAGLMTNRENIVFGGIKKTQIEDYDYDECFKRIREGAEMMAKARGKDVNLEGFALEEMVLCLVMTNAVEVQEMKGSCLGIAVYDAAFSWINHSCSPNSCYRFLVGPANNERLPLRIAPAASKEGSCGGRNGDGLTMGGGLRYHVSDRNSYGPAVVVRSVKSVCKGEEVTIAYTDLLQPKEMRQAELLFKYRFSCCCKRCGAVPTSYTDNALQARPTDNPVSSDDEIEMVKQNSVFEDAITDYLSFGDPKLCCQKLEVFLCDGDYSYKSLEPKETKLPQKVKLHLFHHLSLQAYTTLASAYKVQASDLLAFSCQLEALNIDKTSSAYSLLLAGVVNHLYLSEPAIVTAAANFWINAGESLLYLARRSLKDDAEPLHLELSSLPTLKCDDCCPVECLEANRVRPDHKMQLEEMKSQLCNCIANIASKIWSFLSSESNFLKFIQNPVDLRWLESRADSDVSDTDSRLQVEISSYQVKVNVIFLSIHCLRYGALLLSICYGLSVETNYHRALDVIMRA</sequence>
<dbReference type="SUPFAM" id="SSF82199">
    <property type="entry name" value="SET domain"/>
    <property type="match status" value="2"/>
</dbReference>
<dbReference type="PANTHER" id="PTHR47780:SF1">
    <property type="entry name" value="PROTEIN SET DOMAIN GROUP 41"/>
    <property type="match status" value="1"/>
</dbReference>